<name>A0A1H9KJE1_BUTFI</name>
<dbReference type="OrthoDB" id="9816361at2"/>
<dbReference type="EMBL" id="FOGJ01000001">
    <property type="protein sequence ID" value="SEQ99270.1"/>
    <property type="molecule type" value="Genomic_DNA"/>
</dbReference>
<evidence type="ECO:0000313" key="4">
    <source>
        <dbReference type="Proteomes" id="UP000182584"/>
    </source>
</evidence>
<organism evidence="3 4">
    <name type="scientific">Butyrivibrio fibrisolvens</name>
    <dbReference type="NCBI Taxonomy" id="831"/>
    <lineage>
        <taxon>Bacteria</taxon>
        <taxon>Bacillati</taxon>
        <taxon>Bacillota</taxon>
        <taxon>Clostridia</taxon>
        <taxon>Lachnospirales</taxon>
        <taxon>Lachnospiraceae</taxon>
        <taxon>Butyrivibrio</taxon>
    </lineage>
</organism>
<keyword evidence="1" id="KW-1133">Transmembrane helix</keyword>
<protein>
    <submittedName>
        <fullName evidence="3">Zinc-ribbon domain-containing protein</fullName>
    </submittedName>
</protein>
<feature type="transmembrane region" description="Helical" evidence="1">
    <location>
        <begin position="84"/>
        <end position="106"/>
    </location>
</feature>
<keyword evidence="1" id="KW-0472">Membrane</keyword>
<evidence type="ECO:0000313" key="3">
    <source>
        <dbReference type="EMBL" id="SEQ99270.1"/>
    </source>
</evidence>
<proteinExistence type="predicted"/>
<evidence type="ECO:0000256" key="1">
    <source>
        <dbReference type="SAM" id="Phobius"/>
    </source>
</evidence>
<keyword evidence="1" id="KW-0812">Transmembrane</keyword>
<sequence>MQCTNCQKDIPDSIKFCPYCGQPVLIRHKEDNTTYSNTFENVPFSYGRSEAVDEKEAPVNVTKIKDSGINDISNTESGNKKTKVVFTISVILVIALVAGIIGYRYYISKDKTVDESIPEYINGITYCEKGVIYVDTDVTDDAPSLKLATVDEQLVIDCEFYYLSIFNPDTTRIYYITDLEQKKTTVCGSLYSIATKDITNDPDENKKRSTLISKEVKGYFTTSGDDNSILYDTLSDEIYIYSDNGNEYLMDGKDILVINTFYNTESSHLITVQRGNLKNVTLSTGLYMGATYEIYHYDTATKKLRLIDDDVATIPTGRDDKLVYLKGENYLTEGADMYMCDITPEGIKTEKLAEDVTDLVSTTITDDITHIAYATQGEHTDDYTFHLYSYDNGVVTDVGETEYVDIYSEYVTFFDYYEPDDEEEDKTQYYNTGSSEIYKSPFGKVIEIEEALQRGKLMIQALDDNGISCVYMCDIEYGKEITDYELLAYNASISGIYARRYLFYVSGQKTRNMYLSSQEGDLLILRDVPKDESLYFKATPYIDDNVYYFVVDLLESDGNSGIYDLYVRDDEDKSLKRLDTMVENISITGKGAVYCKDGALYYYGADTQETTKITDSYYYYQVGNQYEISASTQTYIRTY</sequence>
<evidence type="ECO:0000259" key="2">
    <source>
        <dbReference type="Pfam" id="PF13240"/>
    </source>
</evidence>
<dbReference type="Pfam" id="PF13240">
    <property type="entry name" value="Zn_Ribbon_1"/>
    <property type="match status" value="1"/>
</dbReference>
<gene>
    <name evidence="3" type="ORF">SAMN04487884_10179</name>
</gene>
<dbReference type="AlphaFoldDB" id="A0A1H9KJE1"/>
<accession>A0A1H9KJE1</accession>
<dbReference type="RefSeq" id="WP_074753696.1">
    <property type="nucleotide sequence ID" value="NZ_FOGJ01000001.1"/>
</dbReference>
<reference evidence="3 4" key="1">
    <citation type="submission" date="2016-10" db="EMBL/GenBank/DDBJ databases">
        <authorList>
            <person name="de Groot N.N."/>
        </authorList>
    </citation>
    <scope>NUCLEOTIDE SEQUENCE [LARGE SCALE GENOMIC DNA]</scope>
    <source>
        <strain evidence="3 4">AR40</strain>
    </source>
</reference>
<dbReference type="InterPro" id="IPR026870">
    <property type="entry name" value="Zinc_ribbon_dom"/>
</dbReference>
<dbReference type="Proteomes" id="UP000182584">
    <property type="component" value="Unassembled WGS sequence"/>
</dbReference>
<feature type="domain" description="Zinc-ribbon" evidence="2">
    <location>
        <begin position="3"/>
        <end position="24"/>
    </location>
</feature>